<comment type="caution">
    <text evidence="11">The sequence shown here is derived from an EMBL/GenBank/DDBJ whole genome shotgun (WGS) entry which is preliminary data.</text>
</comment>
<proteinExistence type="inferred from homology"/>
<evidence type="ECO:0000256" key="3">
    <source>
        <dbReference type="ARBA" id="ARBA00022692"/>
    </source>
</evidence>
<dbReference type="PANTHER" id="PTHR22950">
    <property type="entry name" value="AMINO ACID TRANSPORTER"/>
    <property type="match status" value="1"/>
</dbReference>
<feature type="transmembrane region" description="Helical" evidence="9">
    <location>
        <begin position="286"/>
        <end position="308"/>
    </location>
</feature>
<protein>
    <submittedName>
        <fullName evidence="11">Vacuolar amino acid transporter 1</fullName>
    </submittedName>
</protein>
<evidence type="ECO:0000313" key="12">
    <source>
        <dbReference type="Proteomes" id="UP001237642"/>
    </source>
</evidence>
<keyword evidence="6 9" id="KW-0472">Membrane</keyword>
<dbReference type="AlphaFoldDB" id="A0AAD8GUF2"/>
<feature type="transmembrane region" description="Helical" evidence="9">
    <location>
        <begin position="502"/>
        <end position="524"/>
    </location>
</feature>
<organism evidence="11 12">
    <name type="scientific">Heracleum sosnowskyi</name>
    <dbReference type="NCBI Taxonomy" id="360622"/>
    <lineage>
        <taxon>Eukaryota</taxon>
        <taxon>Viridiplantae</taxon>
        <taxon>Streptophyta</taxon>
        <taxon>Embryophyta</taxon>
        <taxon>Tracheophyta</taxon>
        <taxon>Spermatophyta</taxon>
        <taxon>Magnoliopsida</taxon>
        <taxon>eudicotyledons</taxon>
        <taxon>Gunneridae</taxon>
        <taxon>Pentapetalae</taxon>
        <taxon>asterids</taxon>
        <taxon>campanulids</taxon>
        <taxon>Apiales</taxon>
        <taxon>Apiaceae</taxon>
        <taxon>Apioideae</taxon>
        <taxon>apioid superclade</taxon>
        <taxon>Tordylieae</taxon>
        <taxon>Tordyliinae</taxon>
        <taxon>Heracleum</taxon>
    </lineage>
</organism>
<feature type="transmembrane region" description="Helical" evidence="9">
    <location>
        <begin position="468"/>
        <end position="490"/>
    </location>
</feature>
<dbReference type="EMBL" id="JAUIZM010000011">
    <property type="protein sequence ID" value="KAK1354698.1"/>
    <property type="molecule type" value="Genomic_DNA"/>
</dbReference>
<dbReference type="PANTHER" id="PTHR22950:SF692">
    <property type="entry name" value="TRANSMEMBRANE AMINO ACID TRANSPORTER FAMILY PROTEIN"/>
    <property type="match status" value="1"/>
</dbReference>
<feature type="transmembrane region" description="Helical" evidence="9">
    <location>
        <begin position="149"/>
        <end position="168"/>
    </location>
</feature>
<feature type="transmembrane region" description="Helical" evidence="9">
    <location>
        <begin position="361"/>
        <end position="385"/>
    </location>
</feature>
<evidence type="ECO:0000313" key="11">
    <source>
        <dbReference type="EMBL" id="KAK1354698.1"/>
    </source>
</evidence>
<comment type="similarity">
    <text evidence="7">Belongs to the amino acid/polyamine transporter 2 family. Amino acid/auxin permease (AAAP) (TC 2.A.18.5) subfamily.</text>
</comment>
<keyword evidence="3 9" id="KW-0812">Transmembrane</keyword>
<evidence type="ECO:0000256" key="2">
    <source>
        <dbReference type="ARBA" id="ARBA00022448"/>
    </source>
</evidence>
<keyword evidence="2" id="KW-0813">Transport</keyword>
<comment type="subcellular location">
    <subcellularLocation>
        <location evidence="1">Membrane</location>
        <topology evidence="1">Multi-pass membrane protein</topology>
    </subcellularLocation>
</comment>
<feature type="compositionally biased region" description="Acidic residues" evidence="8">
    <location>
        <begin position="35"/>
        <end position="45"/>
    </location>
</feature>
<accession>A0AAD8GUF2</accession>
<reference evidence="11" key="2">
    <citation type="submission" date="2023-05" db="EMBL/GenBank/DDBJ databases">
        <authorList>
            <person name="Schelkunov M.I."/>
        </authorList>
    </citation>
    <scope>NUCLEOTIDE SEQUENCE</scope>
    <source>
        <strain evidence="11">Hsosn_3</strain>
        <tissue evidence="11">Leaf</tissue>
    </source>
</reference>
<evidence type="ECO:0000256" key="6">
    <source>
        <dbReference type="ARBA" id="ARBA00023136"/>
    </source>
</evidence>
<keyword evidence="5 9" id="KW-1133">Transmembrane helix</keyword>
<dbReference type="GO" id="GO:0015179">
    <property type="term" value="F:L-amino acid transmembrane transporter activity"/>
    <property type="evidence" value="ECO:0007669"/>
    <property type="project" value="TreeGrafter"/>
</dbReference>
<feature type="domain" description="Amino acid transporter transmembrane" evidence="10">
    <location>
        <begin position="142"/>
        <end position="524"/>
    </location>
</feature>
<feature type="transmembrane region" description="Helical" evidence="9">
    <location>
        <begin position="263"/>
        <end position="281"/>
    </location>
</feature>
<evidence type="ECO:0000256" key="9">
    <source>
        <dbReference type="SAM" id="Phobius"/>
    </source>
</evidence>
<name>A0AAD8GUF2_9APIA</name>
<gene>
    <name evidence="11" type="ORF">POM88_047954</name>
</gene>
<evidence type="ECO:0000256" key="5">
    <source>
        <dbReference type="ARBA" id="ARBA00022989"/>
    </source>
</evidence>
<feature type="region of interest" description="Disordered" evidence="8">
    <location>
        <begin position="15"/>
        <end position="51"/>
    </location>
</feature>
<feature type="transmembrane region" description="Helical" evidence="9">
    <location>
        <begin position="174"/>
        <end position="197"/>
    </location>
</feature>
<sequence length="532" mass="57674">MAKIKMDEEFGFDRAIEVGTDDEENEAETYCVASTDDDDGDDDTHSDDLFVDSSHAWPQTFRKSMDMFTGTPPSKSFLTGNSAQSSPYKRSQLSIQEEFFLTQPLIPETSDKEEVPTSTLPVRLSATTSLNSSFSELPQQQKCSFSQSVLNAINLLCGIGILSTPYALKSGGWLSLSILLILGAITCFTGVLLKRCLESSPSLKSYPDIGQAAFGVTGRICIGAVLYVELYSSCVEYLIMMCDNLSALYPDAHVDFAGMHLDSYYICAIISTLVILPTVWLRDLSLLAYISVGGILALALVVVCLLWVGVVDGVGFHPGGSALNFPNLPVTVGLFGFCYGSHSVFPNVYSAMNEPNRFSSVLIISFVTAGLLYMGVGICGYLMFGEAIKSQFTLNMPANFVASKIASWTVVITPITKYALTLTPVAYGIEELLPSAQQESHTVSIFIRTTLVISTLVITLAVPYFDSMMALIGSFLVMVVAIIFPCICYLSINQGRLTKSQIVVIIFVILSGVICAIVGTYSAICDIMQKRA</sequence>
<dbReference type="GO" id="GO:0005774">
    <property type="term" value="C:vacuolar membrane"/>
    <property type="evidence" value="ECO:0007669"/>
    <property type="project" value="TreeGrafter"/>
</dbReference>
<dbReference type="Pfam" id="PF01490">
    <property type="entry name" value="Aa_trans"/>
    <property type="match status" value="1"/>
</dbReference>
<evidence type="ECO:0000256" key="8">
    <source>
        <dbReference type="SAM" id="MobiDB-lite"/>
    </source>
</evidence>
<keyword evidence="4" id="KW-0029">Amino-acid transport</keyword>
<dbReference type="FunFam" id="1.20.1740.10:FF:000047">
    <property type="entry name" value="Amino acid transporter AVT1A"/>
    <property type="match status" value="1"/>
</dbReference>
<evidence type="ECO:0000256" key="7">
    <source>
        <dbReference type="ARBA" id="ARBA00049662"/>
    </source>
</evidence>
<dbReference type="InterPro" id="IPR013057">
    <property type="entry name" value="AA_transpt_TM"/>
</dbReference>
<feature type="transmembrane region" description="Helical" evidence="9">
    <location>
        <begin position="441"/>
        <end position="462"/>
    </location>
</feature>
<evidence type="ECO:0000256" key="1">
    <source>
        <dbReference type="ARBA" id="ARBA00004141"/>
    </source>
</evidence>
<dbReference type="Proteomes" id="UP001237642">
    <property type="component" value="Unassembled WGS sequence"/>
</dbReference>
<reference evidence="11" key="1">
    <citation type="submission" date="2023-02" db="EMBL/GenBank/DDBJ databases">
        <title>Genome of toxic invasive species Heracleum sosnowskyi carries increased number of genes despite the absence of recent whole-genome duplications.</title>
        <authorList>
            <person name="Schelkunov M."/>
            <person name="Shtratnikova V."/>
            <person name="Makarenko M."/>
            <person name="Klepikova A."/>
            <person name="Omelchenko D."/>
            <person name="Novikova G."/>
            <person name="Obukhova E."/>
            <person name="Bogdanov V."/>
            <person name="Penin A."/>
            <person name="Logacheva M."/>
        </authorList>
    </citation>
    <scope>NUCLEOTIDE SEQUENCE</scope>
    <source>
        <strain evidence="11">Hsosn_3</strain>
        <tissue evidence="11">Leaf</tissue>
    </source>
</reference>
<feature type="transmembrane region" description="Helical" evidence="9">
    <location>
        <begin position="405"/>
        <end position="429"/>
    </location>
</feature>
<evidence type="ECO:0000256" key="4">
    <source>
        <dbReference type="ARBA" id="ARBA00022970"/>
    </source>
</evidence>
<evidence type="ECO:0000259" key="10">
    <source>
        <dbReference type="Pfam" id="PF01490"/>
    </source>
</evidence>
<keyword evidence="12" id="KW-1185">Reference proteome</keyword>